<evidence type="ECO:0000256" key="3">
    <source>
        <dbReference type="ARBA" id="ARBA00022989"/>
    </source>
</evidence>
<name>A0ABW2R8P8_9BURK</name>
<feature type="transmembrane region" description="Helical" evidence="5">
    <location>
        <begin position="93"/>
        <end position="109"/>
    </location>
</feature>
<evidence type="ECO:0000256" key="4">
    <source>
        <dbReference type="ARBA" id="ARBA00023136"/>
    </source>
</evidence>
<evidence type="ECO:0000259" key="6">
    <source>
        <dbReference type="Pfam" id="PF13664"/>
    </source>
</evidence>
<evidence type="ECO:0000313" key="7">
    <source>
        <dbReference type="EMBL" id="MFC7434458.1"/>
    </source>
</evidence>
<keyword evidence="4 5" id="KW-0472">Membrane</keyword>
<comment type="subcellular location">
    <subcellularLocation>
        <location evidence="1">Membrane</location>
    </subcellularLocation>
</comment>
<keyword evidence="3 5" id="KW-1133">Transmembrane helix</keyword>
<evidence type="ECO:0000256" key="2">
    <source>
        <dbReference type="ARBA" id="ARBA00022692"/>
    </source>
</evidence>
<organism evidence="7 8">
    <name type="scientific">Hydrogenophaga bisanensis</name>
    <dbReference type="NCBI Taxonomy" id="439611"/>
    <lineage>
        <taxon>Bacteria</taxon>
        <taxon>Pseudomonadati</taxon>
        <taxon>Pseudomonadota</taxon>
        <taxon>Betaproteobacteria</taxon>
        <taxon>Burkholderiales</taxon>
        <taxon>Comamonadaceae</taxon>
        <taxon>Hydrogenophaga</taxon>
    </lineage>
</organism>
<proteinExistence type="predicted"/>
<dbReference type="Proteomes" id="UP001596495">
    <property type="component" value="Unassembled WGS sequence"/>
</dbReference>
<feature type="domain" description="TMEM205-like" evidence="6">
    <location>
        <begin position="8"/>
        <end position="124"/>
    </location>
</feature>
<keyword evidence="8" id="KW-1185">Reference proteome</keyword>
<accession>A0ABW2R8P8</accession>
<feature type="transmembrane region" description="Helical" evidence="5">
    <location>
        <begin position="40"/>
        <end position="63"/>
    </location>
</feature>
<reference evidence="8" key="1">
    <citation type="journal article" date="2019" name="Int. J. Syst. Evol. Microbiol.">
        <title>The Global Catalogue of Microorganisms (GCM) 10K type strain sequencing project: providing services to taxonomists for standard genome sequencing and annotation.</title>
        <authorList>
            <consortium name="The Broad Institute Genomics Platform"/>
            <consortium name="The Broad Institute Genome Sequencing Center for Infectious Disease"/>
            <person name="Wu L."/>
            <person name="Ma J."/>
        </authorList>
    </citation>
    <scope>NUCLEOTIDE SEQUENCE [LARGE SCALE GENOMIC DNA]</scope>
    <source>
        <strain evidence="8">CCUG 54518</strain>
    </source>
</reference>
<sequence length="158" mass="16902">MQRLAIFMAALWWGGITGVSFMAVPTLFAKLGSPAVAGPVAAQLFSFQCYAGLVIGIGLLMLLRQERALAHFRAADATAENAGRDVDRMQRSLGTMGFVLLGMLLALVQEFGVAQKIVTARASGGDLRFWHGLGSVLVLAQWLCAGAVLWRLSRRAPA</sequence>
<dbReference type="EMBL" id="JBHTBX010000004">
    <property type="protein sequence ID" value="MFC7434458.1"/>
    <property type="molecule type" value="Genomic_DNA"/>
</dbReference>
<evidence type="ECO:0000256" key="5">
    <source>
        <dbReference type="SAM" id="Phobius"/>
    </source>
</evidence>
<keyword evidence="2 5" id="KW-0812">Transmembrane</keyword>
<feature type="transmembrane region" description="Helical" evidence="5">
    <location>
        <begin position="7"/>
        <end position="28"/>
    </location>
</feature>
<evidence type="ECO:0000256" key="1">
    <source>
        <dbReference type="ARBA" id="ARBA00004370"/>
    </source>
</evidence>
<dbReference type="Pfam" id="PF13664">
    <property type="entry name" value="DUF4149"/>
    <property type="match status" value="1"/>
</dbReference>
<dbReference type="InterPro" id="IPR025423">
    <property type="entry name" value="TMEM205-like"/>
</dbReference>
<dbReference type="RefSeq" id="WP_382255824.1">
    <property type="nucleotide sequence ID" value="NZ_JBHTBX010000004.1"/>
</dbReference>
<comment type="caution">
    <text evidence="7">The sequence shown here is derived from an EMBL/GenBank/DDBJ whole genome shotgun (WGS) entry which is preliminary data.</text>
</comment>
<evidence type="ECO:0000313" key="8">
    <source>
        <dbReference type="Proteomes" id="UP001596495"/>
    </source>
</evidence>
<protein>
    <submittedName>
        <fullName evidence="7">DUF4149 domain-containing protein</fullName>
    </submittedName>
</protein>
<gene>
    <name evidence="7" type="ORF">ACFQNJ_08040</name>
</gene>
<feature type="transmembrane region" description="Helical" evidence="5">
    <location>
        <begin position="129"/>
        <end position="150"/>
    </location>
</feature>